<name>A0A8J8NHT4_HALGN</name>
<evidence type="ECO:0000313" key="2">
    <source>
        <dbReference type="Proteomes" id="UP000785679"/>
    </source>
</evidence>
<evidence type="ECO:0000313" key="1">
    <source>
        <dbReference type="EMBL" id="TNV74515.1"/>
    </source>
</evidence>
<protein>
    <submittedName>
        <fullName evidence="1">Uncharacterized protein</fullName>
    </submittedName>
</protein>
<accession>A0A8J8NHT4</accession>
<dbReference type="EMBL" id="RRYP01016908">
    <property type="protein sequence ID" value="TNV74515.1"/>
    <property type="molecule type" value="Genomic_DNA"/>
</dbReference>
<sequence>MHLRMVYLEQQIYLMKSRYKIKLITFQIKVWFRLFKYLLLKSLINRQNQMKNKLTILKIKKVKSLKNQIKSQEFKVIKLLKIPFFS</sequence>
<comment type="caution">
    <text evidence="1">The sequence shown here is derived from an EMBL/GenBank/DDBJ whole genome shotgun (WGS) entry which is preliminary data.</text>
</comment>
<dbReference type="Proteomes" id="UP000785679">
    <property type="component" value="Unassembled WGS sequence"/>
</dbReference>
<reference evidence="1" key="1">
    <citation type="submission" date="2019-06" db="EMBL/GenBank/DDBJ databases">
        <authorList>
            <person name="Zheng W."/>
        </authorList>
    </citation>
    <scope>NUCLEOTIDE SEQUENCE</scope>
    <source>
        <strain evidence="1">QDHG01</strain>
    </source>
</reference>
<keyword evidence="2" id="KW-1185">Reference proteome</keyword>
<gene>
    <name evidence="1" type="ORF">FGO68_gene5074</name>
</gene>
<organism evidence="1 2">
    <name type="scientific">Halteria grandinella</name>
    <dbReference type="NCBI Taxonomy" id="5974"/>
    <lineage>
        <taxon>Eukaryota</taxon>
        <taxon>Sar</taxon>
        <taxon>Alveolata</taxon>
        <taxon>Ciliophora</taxon>
        <taxon>Intramacronucleata</taxon>
        <taxon>Spirotrichea</taxon>
        <taxon>Stichotrichia</taxon>
        <taxon>Sporadotrichida</taxon>
        <taxon>Halteriidae</taxon>
        <taxon>Halteria</taxon>
    </lineage>
</organism>
<dbReference type="AlphaFoldDB" id="A0A8J8NHT4"/>
<proteinExistence type="predicted"/>